<proteinExistence type="inferred from homology"/>
<evidence type="ECO:0000256" key="10">
    <source>
        <dbReference type="RuleBase" id="RU361218"/>
    </source>
</evidence>
<evidence type="ECO:0000313" key="12">
    <source>
        <dbReference type="Proteomes" id="UP000694722"/>
    </source>
</evidence>
<dbReference type="InterPro" id="IPR008952">
    <property type="entry name" value="Tetraspanin_EC2_sf"/>
</dbReference>
<evidence type="ECO:0000256" key="4">
    <source>
        <dbReference type="ARBA" id="ARBA00022692"/>
    </source>
</evidence>
<dbReference type="InterPro" id="IPR018499">
    <property type="entry name" value="Tetraspanin/Peripherin"/>
</dbReference>
<dbReference type="PANTHER" id="PTHR19282:SF380">
    <property type="entry name" value="TETRASPANIN-8"/>
    <property type="match status" value="1"/>
</dbReference>
<evidence type="ECO:0000256" key="8">
    <source>
        <dbReference type="ARBA" id="ARBA00064353"/>
    </source>
</evidence>
<keyword evidence="9" id="KW-1015">Disulfide bond</keyword>
<comment type="subunit">
    <text evidence="8">Forms homooligomers. Interacts with MEP1B. Interacts with integrin alpha3/ITGA3. Interacts with RICTOR and MTOR. Interacts with ADAM17. Interacts with ECE1.</text>
</comment>
<evidence type="ECO:0000256" key="1">
    <source>
        <dbReference type="ARBA" id="ARBA00004651"/>
    </source>
</evidence>
<evidence type="ECO:0000256" key="6">
    <source>
        <dbReference type="ARBA" id="ARBA00023136"/>
    </source>
</evidence>
<organism evidence="11 12">
    <name type="scientific">Sus scrofa</name>
    <name type="common">Pig</name>
    <dbReference type="NCBI Taxonomy" id="9823"/>
    <lineage>
        <taxon>Eukaryota</taxon>
        <taxon>Metazoa</taxon>
        <taxon>Chordata</taxon>
        <taxon>Craniata</taxon>
        <taxon>Vertebrata</taxon>
        <taxon>Euteleostomi</taxon>
        <taxon>Mammalia</taxon>
        <taxon>Eutheria</taxon>
        <taxon>Laurasiatheria</taxon>
        <taxon>Artiodactyla</taxon>
        <taxon>Suina</taxon>
        <taxon>Suidae</taxon>
        <taxon>Sus</taxon>
    </lineage>
</organism>
<dbReference type="Proteomes" id="UP000694722">
    <property type="component" value="Unplaced"/>
</dbReference>
<keyword evidence="6 10" id="KW-0472">Membrane</keyword>
<feature type="transmembrane region" description="Helical" evidence="10">
    <location>
        <begin position="12"/>
        <end position="32"/>
    </location>
</feature>
<dbReference type="PANTHER" id="PTHR19282">
    <property type="entry name" value="TETRASPANIN"/>
    <property type="match status" value="1"/>
</dbReference>
<accession>A0A8D1G3W5</accession>
<dbReference type="InterPro" id="IPR000301">
    <property type="entry name" value="Tetraspanin_animals"/>
</dbReference>
<dbReference type="Ensembl" id="ENSSSCT00040103644.1">
    <property type="protein sequence ID" value="ENSSSCP00040047043.1"/>
    <property type="gene ID" value="ENSSSCG00040074861.1"/>
</dbReference>
<evidence type="ECO:0000256" key="2">
    <source>
        <dbReference type="ARBA" id="ARBA00006840"/>
    </source>
</evidence>
<feature type="disulfide bond" evidence="9">
    <location>
        <begin position="149"/>
        <end position="180"/>
    </location>
</feature>
<protein>
    <recommendedName>
        <fullName evidence="10">Tetraspanin</fullName>
    </recommendedName>
</protein>
<feature type="transmembrane region" description="Helical" evidence="10">
    <location>
        <begin position="84"/>
        <end position="105"/>
    </location>
</feature>
<name>A0A8D1G3W5_PIG</name>
<dbReference type="AlphaFoldDB" id="A0A8D1G3W5"/>
<sequence length="263" mass="28910">MAGACIKYSVLIFNLVFLVFGAAILAVAIWLRENKDSHEILGIGDLNINPSISMNILIAVGAIIMMLSILGCCSTTQKNRFMMILFFIGLLLMLLLQMVAGFLGVTHKSKIEHAMNESLPGNLNLLTSTDEKGKTFQKALFKKQDKLKCCGLVNGASDWGNNFKYFSTSCECPSTSDSSCTSYNGKTIYKQPCFSLISNLVSKGFSIVIGLAFGVAAVEVQYHLESLTLRLFPCLLIFLINIYDEPNINQMLQKSTGYQVPKA</sequence>
<comment type="subcellular location">
    <subcellularLocation>
        <location evidence="1">Cell membrane</location>
        <topology evidence="1">Multi-pass membrane protein</topology>
    </subcellularLocation>
    <subcellularLocation>
        <location evidence="10">Membrane</location>
        <topology evidence="10">Multi-pass membrane protein</topology>
    </subcellularLocation>
</comment>
<dbReference type="Gene3D" id="1.10.1450.10">
    <property type="entry name" value="Tetraspanin"/>
    <property type="match status" value="1"/>
</dbReference>
<feature type="disulfide bond" evidence="9">
    <location>
        <begin position="150"/>
        <end position="170"/>
    </location>
</feature>
<dbReference type="PIRSF" id="PIRSF002419">
    <property type="entry name" value="Tetraspanin"/>
    <property type="match status" value="1"/>
</dbReference>
<comment type="similarity">
    <text evidence="2 10">Belongs to the tetraspanin (TM4SF) family.</text>
</comment>
<evidence type="ECO:0000313" key="11">
    <source>
        <dbReference type="Ensembl" id="ENSSSCP00040047043.1"/>
    </source>
</evidence>
<dbReference type="FunFam" id="1.10.1450.10:FF:000031">
    <property type="entry name" value="Tetraspanin"/>
    <property type="match status" value="1"/>
</dbReference>
<dbReference type="PRINTS" id="PR00259">
    <property type="entry name" value="TMFOUR"/>
</dbReference>
<comment type="caution">
    <text evidence="10">Lacks conserved residue(s) required for the propagation of feature annotation.</text>
</comment>
<keyword evidence="4 10" id="KW-0812">Transmembrane</keyword>
<keyword evidence="3" id="KW-1003">Cell membrane</keyword>
<feature type="transmembrane region" description="Helical" evidence="10">
    <location>
        <begin position="52"/>
        <end position="72"/>
    </location>
</feature>
<feature type="transmembrane region" description="Helical" evidence="10">
    <location>
        <begin position="200"/>
        <end position="220"/>
    </location>
</feature>
<dbReference type="SUPFAM" id="SSF48652">
    <property type="entry name" value="Tetraspanin"/>
    <property type="match status" value="1"/>
</dbReference>
<dbReference type="Proteomes" id="UP000694570">
    <property type="component" value="Unplaced"/>
</dbReference>
<dbReference type="Pfam" id="PF00335">
    <property type="entry name" value="Tetraspanin"/>
    <property type="match status" value="1"/>
</dbReference>
<evidence type="ECO:0000256" key="7">
    <source>
        <dbReference type="ARBA" id="ARBA00023180"/>
    </source>
</evidence>
<feature type="transmembrane region" description="Helical" evidence="10">
    <location>
        <begin position="227"/>
        <end position="243"/>
    </location>
</feature>
<dbReference type="Ensembl" id="ENSSSCT00030025731.1">
    <property type="protein sequence ID" value="ENSSSCP00030011490.1"/>
    <property type="gene ID" value="ENSSSCG00030018630.1"/>
</dbReference>
<dbReference type="GO" id="GO:0005886">
    <property type="term" value="C:plasma membrane"/>
    <property type="evidence" value="ECO:0007669"/>
    <property type="project" value="UniProtKB-SubCell"/>
</dbReference>
<reference evidence="11" key="1">
    <citation type="submission" date="2025-05" db="UniProtKB">
        <authorList>
            <consortium name="Ensembl"/>
        </authorList>
    </citation>
    <scope>IDENTIFICATION</scope>
</reference>
<evidence type="ECO:0000256" key="5">
    <source>
        <dbReference type="ARBA" id="ARBA00022989"/>
    </source>
</evidence>
<evidence type="ECO:0000256" key="9">
    <source>
        <dbReference type="PIRSR" id="PIRSR002419-1"/>
    </source>
</evidence>
<keyword evidence="7" id="KW-0325">Glycoprotein</keyword>
<keyword evidence="5 10" id="KW-1133">Transmembrane helix</keyword>
<evidence type="ECO:0000256" key="3">
    <source>
        <dbReference type="ARBA" id="ARBA00022475"/>
    </source>
</evidence>